<proteinExistence type="predicted"/>
<dbReference type="Proteomes" id="UP000295192">
    <property type="component" value="Unassembled WGS sequence"/>
</dbReference>
<dbReference type="AlphaFoldDB" id="A0A484ATY8"/>
<dbReference type="EMBL" id="LSRL02000799">
    <property type="protein sequence ID" value="TDG39823.1"/>
    <property type="molecule type" value="Genomic_DNA"/>
</dbReference>
<name>A0A484ATY8_DRONA</name>
<protein>
    <submittedName>
        <fullName evidence="1">Uncharacterized protein</fullName>
    </submittedName>
</protein>
<keyword evidence="2" id="KW-1185">Reference proteome</keyword>
<gene>
    <name evidence="1" type="ORF">AWZ03_013753</name>
</gene>
<evidence type="ECO:0000313" key="2">
    <source>
        <dbReference type="Proteomes" id="UP000295192"/>
    </source>
</evidence>
<accession>A0A484ATY8</accession>
<comment type="caution">
    <text evidence="1">The sequence shown here is derived from an EMBL/GenBank/DDBJ whole genome shotgun (WGS) entry which is preliminary data.</text>
</comment>
<dbReference type="OMA" id="MEITDEC"/>
<organism evidence="1 2">
    <name type="scientific">Drosophila navojoa</name>
    <name type="common">Fruit fly</name>
    <dbReference type="NCBI Taxonomy" id="7232"/>
    <lineage>
        <taxon>Eukaryota</taxon>
        <taxon>Metazoa</taxon>
        <taxon>Ecdysozoa</taxon>
        <taxon>Arthropoda</taxon>
        <taxon>Hexapoda</taxon>
        <taxon>Insecta</taxon>
        <taxon>Pterygota</taxon>
        <taxon>Neoptera</taxon>
        <taxon>Endopterygota</taxon>
        <taxon>Diptera</taxon>
        <taxon>Brachycera</taxon>
        <taxon>Muscomorpha</taxon>
        <taxon>Ephydroidea</taxon>
        <taxon>Drosophilidae</taxon>
        <taxon>Drosophila</taxon>
    </lineage>
</organism>
<sequence length="123" mass="13800">MVAQTDPHIFRLTQNKPRLIMMMLQSQEEEEQVVQMQPAEDMDSNVPTIMMPPADFDIIDPLLLDPFPDTPLEIMEIGDDSDLDVDGAVGQLRAIDAAETSELVEYKGEDDVMDMNGHNIPLD</sequence>
<evidence type="ECO:0000313" key="1">
    <source>
        <dbReference type="EMBL" id="TDG39823.1"/>
    </source>
</evidence>
<reference evidence="1 2" key="1">
    <citation type="journal article" date="2019" name="J. Hered.">
        <title>An Improved Genome Assembly for Drosophila navojoa, the Basal Species in the mojavensis Cluster.</title>
        <authorList>
            <person name="Vanderlinde T."/>
            <person name="Dupim E.G."/>
            <person name="Nazario-Yepiz N.O."/>
            <person name="Carvalho A.B."/>
        </authorList>
    </citation>
    <scope>NUCLEOTIDE SEQUENCE [LARGE SCALE GENOMIC DNA]</scope>
    <source>
        <strain evidence="1">Navoj_Jal97</strain>
        <tissue evidence="1">Whole organism</tissue>
    </source>
</reference>